<keyword evidence="1" id="KW-0479">Metal-binding</keyword>
<evidence type="ECO:0000256" key="3">
    <source>
        <dbReference type="ARBA" id="ARBA00023002"/>
    </source>
</evidence>
<protein>
    <recommendedName>
        <fullName evidence="5">Enoyl reductase (ER) domain-containing protein</fullName>
    </recommendedName>
</protein>
<dbReference type="Pfam" id="PF00107">
    <property type="entry name" value="ADH_zinc_N"/>
    <property type="match status" value="1"/>
</dbReference>
<name>A0A0F9ED07_9ZZZZ</name>
<dbReference type="CDD" id="cd08233">
    <property type="entry name" value="butanediol_DH_like"/>
    <property type="match status" value="1"/>
</dbReference>
<dbReference type="EMBL" id="LAZR01025469">
    <property type="protein sequence ID" value="KKL71829.1"/>
    <property type="molecule type" value="Genomic_DNA"/>
</dbReference>
<accession>A0A0F9ED07</accession>
<gene>
    <name evidence="6" type="ORF">LCGC14_2091010</name>
</gene>
<sequence>MKAAVWHKQKDVRVEDVPEPPAPPKSQVKIEVARCGICGTDLHEYLGGPIYIPDSDPHPLTGARSPVILGHEMSGRIVEIGPDVKRLKVGDRVALCPIIGCMECEWCKSGLMGLCPRVAFLGISWHGGGFSRYVNVYEYMCYILPREVTYDVGALVEPFAATVRAVKKLKAKPEETAAIIGAGPVGLMALQAARIAGVKKVISVEPAAKRQELAEKCGAFAVIDPLKQDPVSEIKRLTGREGVDVVVECAGLDKTGILAGRIAQRTGRIVVMGVFERPAVLDYTDLVYGEKTLMGSMGGYGVFDDAVNMMTEGKFNGDILITRKISLDDIVEEGFKALIRHKEENVKILVSLE</sequence>
<dbReference type="Gene3D" id="3.40.50.720">
    <property type="entry name" value="NAD(P)-binding Rossmann-like Domain"/>
    <property type="match status" value="1"/>
</dbReference>
<reference evidence="6" key="1">
    <citation type="journal article" date="2015" name="Nature">
        <title>Complex archaea that bridge the gap between prokaryotes and eukaryotes.</title>
        <authorList>
            <person name="Spang A."/>
            <person name="Saw J.H."/>
            <person name="Jorgensen S.L."/>
            <person name="Zaremba-Niedzwiedzka K."/>
            <person name="Martijn J."/>
            <person name="Lind A.E."/>
            <person name="van Eijk R."/>
            <person name="Schleper C."/>
            <person name="Guy L."/>
            <person name="Ettema T.J."/>
        </authorList>
    </citation>
    <scope>NUCLEOTIDE SEQUENCE</scope>
</reference>
<evidence type="ECO:0000256" key="1">
    <source>
        <dbReference type="ARBA" id="ARBA00022723"/>
    </source>
</evidence>
<dbReference type="SMART" id="SM00829">
    <property type="entry name" value="PKS_ER"/>
    <property type="match status" value="1"/>
</dbReference>
<dbReference type="InterPro" id="IPR020843">
    <property type="entry name" value="ER"/>
</dbReference>
<dbReference type="GO" id="GO:0008270">
    <property type="term" value="F:zinc ion binding"/>
    <property type="evidence" value="ECO:0007669"/>
    <property type="project" value="InterPro"/>
</dbReference>
<dbReference type="GO" id="GO:0016491">
    <property type="term" value="F:oxidoreductase activity"/>
    <property type="evidence" value="ECO:0007669"/>
    <property type="project" value="UniProtKB-KW"/>
</dbReference>
<dbReference type="Pfam" id="PF08240">
    <property type="entry name" value="ADH_N"/>
    <property type="match status" value="1"/>
</dbReference>
<evidence type="ECO:0000256" key="4">
    <source>
        <dbReference type="SAM" id="MobiDB-lite"/>
    </source>
</evidence>
<dbReference type="InterPro" id="IPR036291">
    <property type="entry name" value="NAD(P)-bd_dom_sf"/>
</dbReference>
<comment type="caution">
    <text evidence="6">The sequence shown here is derived from an EMBL/GenBank/DDBJ whole genome shotgun (WGS) entry which is preliminary data.</text>
</comment>
<dbReference type="AlphaFoldDB" id="A0A0F9ED07"/>
<dbReference type="InterPro" id="IPR013149">
    <property type="entry name" value="ADH-like_C"/>
</dbReference>
<organism evidence="6">
    <name type="scientific">marine sediment metagenome</name>
    <dbReference type="NCBI Taxonomy" id="412755"/>
    <lineage>
        <taxon>unclassified sequences</taxon>
        <taxon>metagenomes</taxon>
        <taxon>ecological metagenomes</taxon>
    </lineage>
</organism>
<dbReference type="SUPFAM" id="SSF51735">
    <property type="entry name" value="NAD(P)-binding Rossmann-fold domains"/>
    <property type="match status" value="1"/>
</dbReference>
<dbReference type="InterPro" id="IPR011032">
    <property type="entry name" value="GroES-like_sf"/>
</dbReference>
<dbReference type="InterPro" id="IPR013154">
    <property type="entry name" value="ADH-like_N"/>
</dbReference>
<keyword evidence="3" id="KW-0560">Oxidoreductase</keyword>
<keyword evidence="2" id="KW-0862">Zinc</keyword>
<dbReference type="PANTHER" id="PTHR43401">
    <property type="entry name" value="L-THREONINE 3-DEHYDROGENASE"/>
    <property type="match status" value="1"/>
</dbReference>
<evidence type="ECO:0000256" key="2">
    <source>
        <dbReference type="ARBA" id="ARBA00022833"/>
    </source>
</evidence>
<dbReference type="SUPFAM" id="SSF50129">
    <property type="entry name" value="GroES-like"/>
    <property type="match status" value="1"/>
</dbReference>
<evidence type="ECO:0000259" key="5">
    <source>
        <dbReference type="SMART" id="SM00829"/>
    </source>
</evidence>
<feature type="region of interest" description="Disordered" evidence="4">
    <location>
        <begin position="1"/>
        <end position="25"/>
    </location>
</feature>
<dbReference type="PROSITE" id="PS00059">
    <property type="entry name" value="ADH_ZINC"/>
    <property type="match status" value="1"/>
</dbReference>
<proteinExistence type="predicted"/>
<dbReference type="PANTHER" id="PTHR43401:SF2">
    <property type="entry name" value="L-THREONINE 3-DEHYDROGENASE"/>
    <property type="match status" value="1"/>
</dbReference>
<evidence type="ECO:0000313" key="6">
    <source>
        <dbReference type="EMBL" id="KKL71829.1"/>
    </source>
</evidence>
<dbReference type="Gene3D" id="3.90.180.10">
    <property type="entry name" value="Medium-chain alcohol dehydrogenases, catalytic domain"/>
    <property type="match status" value="1"/>
</dbReference>
<dbReference type="InterPro" id="IPR002328">
    <property type="entry name" value="ADH_Zn_CS"/>
</dbReference>
<dbReference type="InterPro" id="IPR050129">
    <property type="entry name" value="Zn_alcohol_dh"/>
</dbReference>
<feature type="domain" description="Enoyl reductase (ER)" evidence="5">
    <location>
        <begin position="8"/>
        <end position="350"/>
    </location>
</feature>